<keyword evidence="1" id="KW-0547">Nucleotide-binding</keyword>
<feature type="domain" description="AMP-dependent synthetase/ligase" evidence="3">
    <location>
        <begin position="26"/>
        <end position="421"/>
    </location>
</feature>
<dbReference type="Gene3D" id="3.40.50.12780">
    <property type="entry name" value="N-terminal domain of ligase-like"/>
    <property type="match status" value="1"/>
</dbReference>
<dbReference type="GO" id="GO:0016020">
    <property type="term" value="C:membrane"/>
    <property type="evidence" value="ECO:0007669"/>
    <property type="project" value="TreeGrafter"/>
</dbReference>
<reference evidence="4" key="1">
    <citation type="journal article" date="2020" name="mSystems">
        <title>Genome- and Community-Level Interaction Insights into Carbon Utilization and Element Cycling Functions of Hydrothermarchaeota in Hydrothermal Sediment.</title>
        <authorList>
            <person name="Zhou Z."/>
            <person name="Liu Y."/>
            <person name="Xu W."/>
            <person name="Pan J."/>
            <person name="Luo Z.H."/>
            <person name="Li M."/>
        </authorList>
    </citation>
    <scope>NUCLEOTIDE SEQUENCE [LARGE SCALE GENOMIC DNA]</scope>
    <source>
        <strain evidence="4">SpSt-587</strain>
    </source>
</reference>
<evidence type="ECO:0000313" key="4">
    <source>
        <dbReference type="EMBL" id="HGT82144.1"/>
    </source>
</evidence>
<dbReference type="Pfam" id="PF00501">
    <property type="entry name" value="AMP-binding"/>
    <property type="match status" value="1"/>
</dbReference>
<dbReference type="GO" id="GO:0004467">
    <property type="term" value="F:long-chain fatty acid-CoA ligase activity"/>
    <property type="evidence" value="ECO:0007669"/>
    <property type="project" value="TreeGrafter"/>
</dbReference>
<dbReference type="SUPFAM" id="SSF56801">
    <property type="entry name" value="Acetyl-CoA synthetase-like"/>
    <property type="match status" value="1"/>
</dbReference>
<organism evidence="4">
    <name type="scientific">Archaeoglobus fulgidus</name>
    <dbReference type="NCBI Taxonomy" id="2234"/>
    <lineage>
        <taxon>Archaea</taxon>
        <taxon>Methanobacteriati</taxon>
        <taxon>Methanobacteriota</taxon>
        <taxon>Archaeoglobi</taxon>
        <taxon>Archaeoglobales</taxon>
        <taxon>Archaeoglobaceae</taxon>
        <taxon>Archaeoglobus</taxon>
    </lineage>
</organism>
<evidence type="ECO:0000256" key="1">
    <source>
        <dbReference type="ARBA" id="ARBA00022741"/>
    </source>
</evidence>
<dbReference type="AlphaFoldDB" id="A0A7J3M1L5"/>
<keyword evidence="4" id="KW-0436">Ligase</keyword>
<name>A0A7J3M1L5_ARCFL</name>
<dbReference type="InterPro" id="IPR042099">
    <property type="entry name" value="ANL_N_sf"/>
</dbReference>
<accession>A0A7J3M1L5</accession>
<dbReference type="InterPro" id="IPR020845">
    <property type="entry name" value="AMP-binding_CS"/>
</dbReference>
<protein>
    <submittedName>
        <fullName evidence="4">Long-chain fatty acid--CoA ligase</fullName>
    </submittedName>
</protein>
<dbReference type="GO" id="GO:0005524">
    <property type="term" value="F:ATP binding"/>
    <property type="evidence" value="ECO:0007669"/>
    <property type="project" value="UniProtKB-KW"/>
</dbReference>
<gene>
    <name evidence="4" type="ORF">ENT52_00190</name>
</gene>
<comment type="caution">
    <text evidence="4">The sequence shown here is derived from an EMBL/GenBank/DDBJ whole genome shotgun (WGS) entry which is preliminary data.</text>
</comment>
<evidence type="ECO:0000259" key="3">
    <source>
        <dbReference type="Pfam" id="PF00501"/>
    </source>
</evidence>
<dbReference type="PANTHER" id="PTHR43272:SF33">
    <property type="entry name" value="AMP-BINDING DOMAIN-CONTAINING PROTEIN-RELATED"/>
    <property type="match status" value="1"/>
</dbReference>
<dbReference type="InterPro" id="IPR000873">
    <property type="entry name" value="AMP-dep_synth/lig_dom"/>
</dbReference>
<keyword evidence="2" id="KW-0067">ATP-binding</keyword>
<evidence type="ECO:0000256" key="2">
    <source>
        <dbReference type="ARBA" id="ARBA00022840"/>
    </source>
</evidence>
<dbReference type="PROSITE" id="PS00455">
    <property type="entry name" value="AMP_BINDING"/>
    <property type="match status" value="1"/>
</dbReference>
<sequence length="612" mass="69510">MSDVKKVVKGKSLEITRRESLNEMLWNTAKEHPEKPCVSFYEAERLRSISYSEFWNLIERISKGLIEIGVKRGDRVAILSSTRYEWELFDFAIMCAGAIVVPIHTTLSESIVRYILEDSGSKVVVVENKELERKIGDLDLEKIEIEDKRSIENLLKLGEESKVDFEKIWRSVRPDDISSIVYTSGTTGEPKGATLTHWNWRFNALSVMSITPFYPGESYICYLPLSHVFQRLVFYAGVSKGANAVFTSPARFLETLRAVKPVAFVTVPRILERVNKGLLESVEKQGGFKKNLFYWSKKVAIECGEKISKGEKFGLGLTIKRIFADKLVYSKIRSALGLQNIRFICSAAAELRKELAYMFNGMGIPVIEGYGMTETAAPTNLNPLKKFKPGTVGPPIPGIMEAIAEDGEILVKGENVMIGYWNKPYETQRCFTEDGWFKTGDLGDFDDEGYLIFLGRKKHIIALDTGKKVSPSRIEELLLQNPYINDALIVGDGKPYLVALIVPNFALLLDLLEKIGISYEKNKIVVSKSVSGDVEITEIPENIVENPRVLEFYSNVIKQVNENLSEEEKIRKFRLLNKTFTIERNELTPTLKKRTHVILERYRHLIDDLYSQ</sequence>
<dbReference type="Pfam" id="PF23562">
    <property type="entry name" value="AMP-binding_C_3"/>
    <property type="match status" value="1"/>
</dbReference>
<proteinExistence type="predicted"/>
<dbReference type="EMBL" id="DSYZ01000007">
    <property type="protein sequence ID" value="HGT82144.1"/>
    <property type="molecule type" value="Genomic_DNA"/>
</dbReference>
<dbReference type="CDD" id="cd05907">
    <property type="entry name" value="VL_LC_FACS_like"/>
    <property type="match status" value="1"/>
</dbReference>
<dbReference type="PANTHER" id="PTHR43272">
    <property type="entry name" value="LONG-CHAIN-FATTY-ACID--COA LIGASE"/>
    <property type="match status" value="1"/>
</dbReference>